<dbReference type="CDD" id="cd00104">
    <property type="entry name" value="KAZAL_FS"/>
    <property type="match status" value="2"/>
</dbReference>
<keyword evidence="2" id="KW-0722">Serine protease inhibitor</keyword>
<keyword evidence="1" id="KW-0646">Protease inhibitor</keyword>
<feature type="disulfide bond" evidence="4">
    <location>
        <begin position="296"/>
        <end position="305"/>
    </location>
</feature>
<dbReference type="Pfam" id="PF00053">
    <property type="entry name" value="EGF_laminin"/>
    <property type="match status" value="2"/>
</dbReference>
<feature type="domain" description="Kazal-like" evidence="7">
    <location>
        <begin position="54"/>
        <end position="113"/>
    </location>
</feature>
<dbReference type="PANTHER" id="PTHR10913">
    <property type="entry name" value="FOLLISTATIN-RELATED"/>
    <property type="match status" value="1"/>
</dbReference>
<dbReference type="GO" id="GO:0030154">
    <property type="term" value="P:cell differentiation"/>
    <property type="evidence" value="ECO:0007669"/>
    <property type="project" value="TreeGrafter"/>
</dbReference>
<gene>
    <name evidence="8" type="ORF">HPBE_LOCUS25581</name>
</gene>
<dbReference type="InterPro" id="IPR002350">
    <property type="entry name" value="Kazal_dom"/>
</dbReference>
<keyword evidence="9" id="KW-1185">Reference proteome</keyword>
<feature type="region of interest" description="Disordered" evidence="5">
    <location>
        <begin position="383"/>
        <end position="415"/>
    </location>
</feature>
<dbReference type="FunFam" id="3.30.60.30:FF:000040">
    <property type="entry name" value="Agrin, putative"/>
    <property type="match status" value="1"/>
</dbReference>
<dbReference type="Proteomes" id="UP000050761">
    <property type="component" value="Unassembled WGS sequence"/>
</dbReference>
<comment type="caution">
    <text evidence="4">Lacks conserved residue(s) required for the propagation of feature annotation.</text>
</comment>
<evidence type="ECO:0000259" key="6">
    <source>
        <dbReference type="PROSITE" id="PS50027"/>
    </source>
</evidence>
<dbReference type="CDD" id="cd00055">
    <property type="entry name" value="EGF_Lam"/>
    <property type="match status" value="1"/>
</dbReference>
<dbReference type="SMART" id="SM00180">
    <property type="entry name" value="EGF_Lam"/>
    <property type="match status" value="2"/>
</dbReference>
<organism evidence="9 10">
    <name type="scientific">Heligmosomoides polygyrus</name>
    <name type="common">Parasitic roundworm</name>
    <dbReference type="NCBI Taxonomy" id="6339"/>
    <lineage>
        <taxon>Eukaryota</taxon>
        <taxon>Metazoa</taxon>
        <taxon>Ecdysozoa</taxon>
        <taxon>Nematoda</taxon>
        <taxon>Chromadorea</taxon>
        <taxon>Rhabditida</taxon>
        <taxon>Rhabditina</taxon>
        <taxon>Rhabditomorpha</taxon>
        <taxon>Strongyloidea</taxon>
        <taxon>Heligmosomidae</taxon>
        <taxon>Heligmosomoides</taxon>
    </lineage>
</organism>
<dbReference type="GO" id="GO:0005576">
    <property type="term" value="C:extracellular region"/>
    <property type="evidence" value="ECO:0007669"/>
    <property type="project" value="TreeGrafter"/>
</dbReference>
<evidence type="ECO:0000313" key="8">
    <source>
        <dbReference type="EMBL" id="VDP52264.1"/>
    </source>
</evidence>
<accession>A0A183GSB3</accession>
<keyword evidence="3 4" id="KW-1015">Disulfide bond</keyword>
<feature type="disulfide bond" evidence="4">
    <location>
        <begin position="277"/>
        <end position="294"/>
    </location>
</feature>
<dbReference type="InterPro" id="IPR050653">
    <property type="entry name" value="Prot_Inhib_GrowthFact_Antg"/>
</dbReference>
<name>A0A183GSB3_HELPZ</name>
<dbReference type="Pfam" id="PF07648">
    <property type="entry name" value="Kazal_2"/>
    <property type="match status" value="3"/>
</dbReference>
<dbReference type="Gene3D" id="3.30.60.30">
    <property type="match status" value="3"/>
</dbReference>
<reference evidence="10" key="2">
    <citation type="submission" date="2019-09" db="UniProtKB">
        <authorList>
            <consortium name="WormBaseParasite"/>
        </authorList>
    </citation>
    <scope>IDENTIFICATION</scope>
</reference>
<dbReference type="InterPro" id="IPR036058">
    <property type="entry name" value="Kazal_dom_sf"/>
</dbReference>
<evidence type="ECO:0000313" key="10">
    <source>
        <dbReference type="WBParaSite" id="HPBE_0002558301-mRNA-1"/>
    </source>
</evidence>
<dbReference type="SUPFAM" id="SSF57196">
    <property type="entry name" value="EGF/Laminin"/>
    <property type="match status" value="1"/>
</dbReference>
<feature type="compositionally biased region" description="Basic and acidic residues" evidence="5">
    <location>
        <begin position="401"/>
        <end position="413"/>
    </location>
</feature>
<dbReference type="SMART" id="SM00280">
    <property type="entry name" value="KAZAL"/>
    <property type="match status" value="3"/>
</dbReference>
<reference evidence="8 9" key="1">
    <citation type="submission" date="2018-11" db="EMBL/GenBank/DDBJ databases">
        <authorList>
            <consortium name="Pathogen Informatics"/>
        </authorList>
    </citation>
    <scope>NUCLEOTIDE SEQUENCE [LARGE SCALE GENOMIC DNA]</scope>
</reference>
<keyword evidence="4" id="KW-0424">Laminin EGF-like domain</keyword>
<feature type="disulfide bond" evidence="4">
    <location>
        <begin position="275"/>
        <end position="287"/>
    </location>
</feature>
<dbReference type="OrthoDB" id="88467at2759"/>
<evidence type="ECO:0000256" key="1">
    <source>
        <dbReference type="ARBA" id="ARBA00022690"/>
    </source>
</evidence>
<feature type="domain" description="Laminin EGF-like" evidence="6">
    <location>
        <begin position="275"/>
        <end position="321"/>
    </location>
</feature>
<evidence type="ECO:0000256" key="2">
    <source>
        <dbReference type="ARBA" id="ARBA00022900"/>
    </source>
</evidence>
<accession>A0A3P8F457</accession>
<evidence type="ECO:0000313" key="9">
    <source>
        <dbReference type="Proteomes" id="UP000050761"/>
    </source>
</evidence>
<dbReference type="WBParaSite" id="HPBE_0002558301-mRNA-1">
    <property type="protein sequence ID" value="HPBE_0002558301-mRNA-1"/>
    <property type="gene ID" value="HPBE_0002558301"/>
</dbReference>
<dbReference type="InterPro" id="IPR002049">
    <property type="entry name" value="LE_dom"/>
</dbReference>
<dbReference type="PANTHER" id="PTHR10913:SF45">
    <property type="entry name" value="FOLLISTATIN, ISOFORM A-RELATED"/>
    <property type="match status" value="1"/>
</dbReference>
<evidence type="ECO:0000259" key="7">
    <source>
        <dbReference type="PROSITE" id="PS51465"/>
    </source>
</evidence>
<dbReference type="EMBL" id="UZAH01038162">
    <property type="protein sequence ID" value="VDP52264.1"/>
    <property type="molecule type" value="Genomic_DNA"/>
</dbReference>
<dbReference type="PROSITE" id="PS50027">
    <property type="entry name" value="EGF_LAM_2"/>
    <property type="match status" value="1"/>
</dbReference>
<dbReference type="SUPFAM" id="SSF100895">
    <property type="entry name" value="Kazal-type serine protease inhibitors"/>
    <property type="match status" value="3"/>
</dbReference>
<dbReference type="Gene3D" id="2.10.25.10">
    <property type="entry name" value="Laminin"/>
    <property type="match status" value="2"/>
</dbReference>
<proteinExistence type="predicted"/>
<dbReference type="PROSITE" id="PS51465">
    <property type="entry name" value="KAZAL_2"/>
    <property type="match status" value="2"/>
</dbReference>
<dbReference type="AlphaFoldDB" id="A0A183GSB3"/>
<feature type="domain" description="Kazal-like" evidence="7">
    <location>
        <begin position="342"/>
        <end position="377"/>
    </location>
</feature>
<evidence type="ECO:0000256" key="4">
    <source>
        <dbReference type="PROSITE-ProRule" id="PRU00460"/>
    </source>
</evidence>
<evidence type="ECO:0000256" key="5">
    <source>
        <dbReference type="SAM" id="MobiDB-lite"/>
    </source>
</evidence>
<sequence>MHKAACDGGTTLFVKYNGVCGRPRLPSSSFRSAICFSEGCAKKSCQYYSTCINESGKAECRCPDDCHRNSSSARVEPVCGTDGVTYSSECHLRRSACQQMKFIVVAFEGKCDACINVECGFGEECRGGKCVCSYQCPSSPPSSARVCGEDGVLYISDCHRQLAACRRATPIPAMPLTHCHSAVATTNGSSFGCPSPDRRPFSSFPFSRRMLLSQPWVVWNQLRQKWHLQEFLVNLCSRSSFRCRAGVGGAKCDHCLPGFWGLHLIAVGAQSCQPCGCSVFGSSRPDCEQTTGMCECSHGARGRSCDECAADLVMTASGCVKKEEFRSPRSAILLECLANMSVCGSDGTTYEGVCQLTQFACKHQLDLAAVSLGICSDGRSPSGAQWEADIVPHTSPSSESSESRERSNRDSSKLKKYFTCRSPSDCASVSSR</sequence>
<evidence type="ECO:0000256" key="3">
    <source>
        <dbReference type="ARBA" id="ARBA00023157"/>
    </source>
</evidence>
<protein>
    <submittedName>
        <fullName evidence="10">Agrin</fullName>
    </submittedName>
</protein>